<dbReference type="HAMAP" id="MF_00073">
    <property type="entry name" value="NusB"/>
    <property type="match status" value="1"/>
</dbReference>
<dbReference type="AlphaFoldDB" id="A0A7C4TWA8"/>
<dbReference type="GO" id="GO:0031564">
    <property type="term" value="P:transcription antitermination"/>
    <property type="evidence" value="ECO:0007669"/>
    <property type="project" value="UniProtKB-KW"/>
</dbReference>
<sequence length="139" mass="15723">MLYMNLRSKGREIALQVLYAVDLGRNSVADAFLLFRFEPPVALEFALQLVQGTISSLEEIDSVIKLLLKNWEFERLNAVDKEILRLTIYEVEHVSTDEAGAVVYSAVELAKKYGDVNSPDFVNGILRSFLRIRDGERAS</sequence>
<accession>A0A7C4TWA8</accession>
<comment type="caution">
    <text evidence="8">The sequence shown here is derived from an EMBL/GenBank/DDBJ whole genome shotgun (WGS) entry which is preliminary data.</text>
</comment>
<protein>
    <recommendedName>
        <fullName evidence="6">Transcription antitermination protein NusB</fullName>
    </recommendedName>
    <alternativeName>
        <fullName evidence="6">Antitermination factor NusB</fullName>
    </alternativeName>
</protein>
<feature type="domain" description="NusB/RsmB/TIM44" evidence="7">
    <location>
        <begin position="9"/>
        <end position="131"/>
    </location>
</feature>
<evidence type="ECO:0000256" key="3">
    <source>
        <dbReference type="ARBA" id="ARBA00022884"/>
    </source>
</evidence>
<dbReference type="PANTHER" id="PTHR11078:SF3">
    <property type="entry name" value="ANTITERMINATION NUSB DOMAIN-CONTAINING PROTEIN"/>
    <property type="match status" value="1"/>
</dbReference>
<dbReference type="InterPro" id="IPR035926">
    <property type="entry name" value="NusB-like_sf"/>
</dbReference>
<dbReference type="SUPFAM" id="SSF48013">
    <property type="entry name" value="NusB-like"/>
    <property type="match status" value="1"/>
</dbReference>
<dbReference type="GO" id="GO:0005829">
    <property type="term" value="C:cytosol"/>
    <property type="evidence" value="ECO:0007669"/>
    <property type="project" value="TreeGrafter"/>
</dbReference>
<evidence type="ECO:0000313" key="8">
    <source>
        <dbReference type="EMBL" id="HGW60728.1"/>
    </source>
</evidence>
<dbReference type="GO" id="GO:0006353">
    <property type="term" value="P:DNA-templated transcription termination"/>
    <property type="evidence" value="ECO:0007669"/>
    <property type="project" value="UniProtKB-UniRule"/>
</dbReference>
<organism evidence="8">
    <name type="scientific">Caldisericum exile</name>
    <dbReference type="NCBI Taxonomy" id="693075"/>
    <lineage>
        <taxon>Bacteria</taxon>
        <taxon>Pseudomonadati</taxon>
        <taxon>Caldisericota/Cryosericota group</taxon>
        <taxon>Caldisericota</taxon>
        <taxon>Caldisericia</taxon>
        <taxon>Caldisericales</taxon>
        <taxon>Caldisericaceae</taxon>
        <taxon>Caldisericum</taxon>
    </lineage>
</organism>
<keyword evidence="4 6" id="KW-0805">Transcription regulation</keyword>
<dbReference type="InterPro" id="IPR006027">
    <property type="entry name" value="NusB_RsmB_TIM44"/>
</dbReference>
<evidence type="ECO:0000256" key="5">
    <source>
        <dbReference type="ARBA" id="ARBA00023163"/>
    </source>
</evidence>
<evidence type="ECO:0000256" key="1">
    <source>
        <dbReference type="ARBA" id="ARBA00005952"/>
    </source>
</evidence>
<proteinExistence type="inferred from homology"/>
<dbReference type="Gene3D" id="1.10.940.10">
    <property type="entry name" value="NusB-like"/>
    <property type="match status" value="1"/>
</dbReference>
<dbReference type="GO" id="GO:0003723">
    <property type="term" value="F:RNA binding"/>
    <property type="evidence" value="ECO:0007669"/>
    <property type="project" value="UniProtKB-UniRule"/>
</dbReference>
<evidence type="ECO:0000256" key="6">
    <source>
        <dbReference type="HAMAP-Rule" id="MF_00073"/>
    </source>
</evidence>
<keyword evidence="3 6" id="KW-0694">RNA-binding</keyword>
<evidence type="ECO:0000259" key="7">
    <source>
        <dbReference type="Pfam" id="PF01029"/>
    </source>
</evidence>
<dbReference type="PANTHER" id="PTHR11078">
    <property type="entry name" value="N UTILIZATION SUBSTANCE PROTEIN B-RELATED"/>
    <property type="match status" value="1"/>
</dbReference>
<reference evidence="8" key="1">
    <citation type="journal article" date="2020" name="mSystems">
        <title>Genome- and Community-Level Interaction Insights into Carbon Utilization and Element Cycling Functions of Hydrothermarchaeota in Hydrothermal Sediment.</title>
        <authorList>
            <person name="Zhou Z."/>
            <person name="Liu Y."/>
            <person name="Xu W."/>
            <person name="Pan J."/>
            <person name="Luo Z.H."/>
            <person name="Li M."/>
        </authorList>
    </citation>
    <scope>NUCLEOTIDE SEQUENCE [LARGE SCALE GENOMIC DNA]</scope>
    <source>
        <strain evidence="8">SpSt-794</strain>
    </source>
</reference>
<evidence type="ECO:0000256" key="4">
    <source>
        <dbReference type="ARBA" id="ARBA00023015"/>
    </source>
</evidence>
<dbReference type="Pfam" id="PF01029">
    <property type="entry name" value="NusB"/>
    <property type="match status" value="1"/>
</dbReference>
<dbReference type="EMBL" id="DTHV01000147">
    <property type="protein sequence ID" value="HGW60728.1"/>
    <property type="molecule type" value="Genomic_DNA"/>
</dbReference>
<comment type="similarity">
    <text evidence="1 6">Belongs to the NusB family.</text>
</comment>
<gene>
    <name evidence="6 8" type="primary">nusB</name>
    <name evidence="8" type="ORF">ENV82_04795</name>
</gene>
<dbReference type="InterPro" id="IPR011605">
    <property type="entry name" value="NusB_fam"/>
</dbReference>
<dbReference type="NCBIfam" id="TIGR01951">
    <property type="entry name" value="nusB"/>
    <property type="match status" value="1"/>
</dbReference>
<keyword evidence="2 6" id="KW-0889">Transcription antitermination</keyword>
<comment type="function">
    <text evidence="6">Involved in transcription antitermination. Required for transcription of ribosomal RNA (rRNA) genes. Binds specifically to the boxA antiterminator sequence of the ribosomal RNA (rrn) operons.</text>
</comment>
<keyword evidence="5 6" id="KW-0804">Transcription</keyword>
<name>A0A7C4TWA8_9BACT</name>
<evidence type="ECO:0000256" key="2">
    <source>
        <dbReference type="ARBA" id="ARBA00022814"/>
    </source>
</evidence>